<dbReference type="AlphaFoldDB" id="A0A0F9HSR0"/>
<feature type="non-terminal residue" evidence="2">
    <location>
        <position position="153"/>
    </location>
</feature>
<accession>A0A0F9HSR0</accession>
<dbReference type="EMBL" id="LAZR01021621">
    <property type="protein sequence ID" value="KKL84730.1"/>
    <property type="molecule type" value="Genomic_DNA"/>
</dbReference>
<comment type="caution">
    <text evidence="2">The sequence shown here is derived from an EMBL/GenBank/DDBJ whole genome shotgun (WGS) entry which is preliminary data.</text>
</comment>
<protein>
    <submittedName>
        <fullName evidence="2">Uncharacterized protein</fullName>
    </submittedName>
</protein>
<feature type="region of interest" description="Disordered" evidence="1">
    <location>
        <begin position="1"/>
        <end position="81"/>
    </location>
</feature>
<evidence type="ECO:0000313" key="2">
    <source>
        <dbReference type="EMBL" id="KKL84730.1"/>
    </source>
</evidence>
<gene>
    <name evidence="2" type="ORF">LCGC14_1961830</name>
</gene>
<evidence type="ECO:0000256" key="1">
    <source>
        <dbReference type="SAM" id="MobiDB-lite"/>
    </source>
</evidence>
<reference evidence="2" key="1">
    <citation type="journal article" date="2015" name="Nature">
        <title>Complex archaea that bridge the gap between prokaryotes and eukaryotes.</title>
        <authorList>
            <person name="Spang A."/>
            <person name="Saw J.H."/>
            <person name="Jorgensen S.L."/>
            <person name="Zaremba-Niedzwiedzka K."/>
            <person name="Martijn J."/>
            <person name="Lind A.E."/>
            <person name="van Eijk R."/>
            <person name="Schleper C."/>
            <person name="Guy L."/>
            <person name="Ettema T.J."/>
        </authorList>
    </citation>
    <scope>NUCLEOTIDE SEQUENCE</scope>
</reference>
<proteinExistence type="predicted"/>
<organism evidence="2">
    <name type="scientific">marine sediment metagenome</name>
    <dbReference type="NCBI Taxonomy" id="412755"/>
    <lineage>
        <taxon>unclassified sequences</taxon>
        <taxon>metagenomes</taxon>
        <taxon>ecological metagenomes</taxon>
    </lineage>
</organism>
<sequence length="153" mass="16579">MPPALTELVDSRETPTADRPSATLHYVLEGTGDDATARNTKKILDEQKAGQKFAQRARMPTTVRERLGSGQLSKTDDGETGSAELLYDIDGTNDEQTALTALDGQAPATHKNLDRQELSVEPTDDQYRWVGTARYAMDPADDATTFSFDTGGG</sequence>
<name>A0A0F9HSR0_9ZZZZ</name>